<dbReference type="GO" id="GO:0004519">
    <property type="term" value="F:endonuclease activity"/>
    <property type="evidence" value="ECO:0007669"/>
    <property type="project" value="UniProtKB-KW"/>
</dbReference>
<evidence type="ECO:0008006" key="13">
    <source>
        <dbReference type="Google" id="ProtNLM"/>
    </source>
</evidence>
<dbReference type="InterPro" id="IPR053781">
    <property type="entry name" value="F-box_AtFBL13-like"/>
</dbReference>
<dbReference type="Pfam" id="PF00646">
    <property type="entry name" value="F-box"/>
    <property type="match status" value="1"/>
</dbReference>
<dbReference type="InterPro" id="IPR043502">
    <property type="entry name" value="DNA/RNA_pol_sf"/>
</dbReference>
<dbReference type="SUPFAM" id="SSF54160">
    <property type="entry name" value="Chromo domain-like"/>
    <property type="match status" value="1"/>
</dbReference>
<organism evidence="12">
    <name type="scientific">Vitis vinifera</name>
    <name type="common">Grape</name>
    <dbReference type="NCBI Taxonomy" id="29760"/>
    <lineage>
        <taxon>Eukaryota</taxon>
        <taxon>Viridiplantae</taxon>
        <taxon>Streptophyta</taxon>
        <taxon>Embryophyta</taxon>
        <taxon>Tracheophyta</taxon>
        <taxon>Spermatophyta</taxon>
        <taxon>Magnoliopsida</taxon>
        <taxon>eudicotyledons</taxon>
        <taxon>Gunneridae</taxon>
        <taxon>Pentapetalae</taxon>
        <taxon>rosids</taxon>
        <taxon>Vitales</taxon>
        <taxon>Vitaceae</taxon>
        <taxon>Viteae</taxon>
        <taxon>Vitis</taxon>
    </lineage>
</organism>
<dbReference type="CDD" id="cd22160">
    <property type="entry name" value="F-box_AtFBL13-like"/>
    <property type="match status" value="1"/>
</dbReference>
<keyword evidence="6" id="KW-0378">Hydrolase</keyword>
<dbReference type="InterPro" id="IPR001810">
    <property type="entry name" value="F-box_dom"/>
</dbReference>
<dbReference type="GO" id="GO:0008233">
    <property type="term" value="F:peptidase activity"/>
    <property type="evidence" value="ECO:0007669"/>
    <property type="project" value="UniProtKB-KW"/>
</dbReference>
<dbReference type="Pfam" id="PF17919">
    <property type="entry name" value="RT_RNaseH_2"/>
    <property type="match status" value="1"/>
</dbReference>
<dbReference type="SUPFAM" id="SSF56672">
    <property type="entry name" value="DNA/RNA polymerases"/>
    <property type="match status" value="1"/>
</dbReference>
<dbReference type="SUPFAM" id="SSF50630">
    <property type="entry name" value="Acid proteases"/>
    <property type="match status" value="1"/>
</dbReference>
<dbReference type="Pfam" id="PF00078">
    <property type="entry name" value="RVT_1"/>
    <property type="match status" value="1"/>
</dbReference>
<evidence type="ECO:0000256" key="3">
    <source>
        <dbReference type="ARBA" id="ARBA00022695"/>
    </source>
</evidence>
<keyword evidence="3" id="KW-0548">Nucleotidyltransferase</keyword>
<dbReference type="InterPro" id="IPR041588">
    <property type="entry name" value="Integrase_H2C2"/>
</dbReference>
<gene>
    <name evidence="12" type="ORF">VITISV_003835</name>
</gene>
<dbReference type="Gene3D" id="1.10.340.70">
    <property type="match status" value="1"/>
</dbReference>
<dbReference type="Gene3D" id="2.40.70.10">
    <property type="entry name" value="Acid Proteases"/>
    <property type="match status" value="1"/>
</dbReference>
<dbReference type="InterPro" id="IPR050951">
    <property type="entry name" value="Retrovirus_Pol_polyprotein"/>
</dbReference>
<reference evidence="12" key="1">
    <citation type="journal article" date="2007" name="PLoS ONE">
        <title>The first genome sequence of an elite grapevine cultivar (Pinot noir Vitis vinifera L.): coping with a highly heterozygous genome.</title>
        <authorList>
            <person name="Velasco R."/>
            <person name="Zharkikh A."/>
            <person name="Troggio M."/>
            <person name="Cartwright D.A."/>
            <person name="Cestaro A."/>
            <person name="Pruss D."/>
            <person name="Pindo M."/>
            <person name="FitzGerald L.M."/>
            <person name="Vezzulli S."/>
            <person name="Reid J."/>
            <person name="Malacarne G."/>
            <person name="Iliev D."/>
            <person name="Coppola G."/>
            <person name="Wardell B."/>
            <person name="Micheletti D."/>
            <person name="Macalma T."/>
            <person name="Facci M."/>
            <person name="Mitchell J.T."/>
            <person name="Perazzolli M."/>
            <person name="Eldredge G."/>
            <person name="Gatto P."/>
            <person name="Oyzerski R."/>
            <person name="Moretto M."/>
            <person name="Gutin N."/>
            <person name="Stefanini M."/>
            <person name="Chen Y."/>
            <person name="Segala C."/>
            <person name="Davenport C."/>
            <person name="Dematte L."/>
            <person name="Mraz A."/>
            <person name="Battilana J."/>
            <person name="Stormo K."/>
            <person name="Costa F."/>
            <person name="Tao Q."/>
            <person name="Si-Ammour A."/>
            <person name="Harkins T."/>
            <person name="Lackey A."/>
            <person name="Perbost C."/>
            <person name="Taillon B."/>
            <person name="Stella A."/>
            <person name="Solovyev V."/>
            <person name="Fawcett J.A."/>
            <person name="Sterck L."/>
            <person name="Vandepoele K."/>
            <person name="Grando S.M."/>
            <person name="Toppo S."/>
            <person name="Moser C."/>
            <person name="Lanchbury J."/>
            <person name="Bogden R."/>
            <person name="Skolnick M."/>
            <person name="Sgaramella V."/>
            <person name="Bhatnagar S.K."/>
            <person name="Fontana P."/>
            <person name="Gutin A."/>
            <person name="Van de Peer Y."/>
            <person name="Salamini F."/>
            <person name="Viola R."/>
        </authorList>
    </citation>
    <scope>NUCLEOTIDE SEQUENCE</scope>
</reference>
<dbReference type="Gene3D" id="1.20.1280.50">
    <property type="match status" value="1"/>
</dbReference>
<dbReference type="PROSITE" id="PS50878">
    <property type="entry name" value="RT_POL"/>
    <property type="match status" value="1"/>
</dbReference>
<dbReference type="EMBL" id="AM432134">
    <property type="protein sequence ID" value="CAN64782.1"/>
    <property type="molecule type" value="Genomic_DNA"/>
</dbReference>
<evidence type="ECO:0000256" key="2">
    <source>
        <dbReference type="ARBA" id="ARBA00022679"/>
    </source>
</evidence>
<dbReference type="PANTHER" id="PTHR37984">
    <property type="entry name" value="PROTEIN CBG26694"/>
    <property type="match status" value="1"/>
</dbReference>
<dbReference type="SMART" id="SM00256">
    <property type="entry name" value="FBOX"/>
    <property type="match status" value="1"/>
</dbReference>
<keyword evidence="2" id="KW-0808">Transferase</keyword>
<evidence type="ECO:0000256" key="9">
    <source>
        <dbReference type="SAM" id="MobiDB-lite"/>
    </source>
</evidence>
<keyword evidence="8" id="KW-0511">Multifunctional enzyme</keyword>
<evidence type="ECO:0000256" key="8">
    <source>
        <dbReference type="ARBA" id="ARBA00023268"/>
    </source>
</evidence>
<keyword evidence="4" id="KW-0540">Nuclease</keyword>
<evidence type="ECO:0000259" key="11">
    <source>
        <dbReference type="PROSITE" id="PS50878"/>
    </source>
</evidence>
<dbReference type="InterPro" id="IPR000477">
    <property type="entry name" value="RT_dom"/>
</dbReference>
<dbReference type="InterPro" id="IPR021109">
    <property type="entry name" value="Peptidase_aspartic_dom_sf"/>
</dbReference>
<dbReference type="GO" id="GO:0006508">
    <property type="term" value="P:proteolysis"/>
    <property type="evidence" value="ECO:0007669"/>
    <property type="project" value="UniProtKB-KW"/>
</dbReference>
<keyword evidence="1" id="KW-0645">Protease</keyword>
<evidence type="ECO:0000256" key="4">
    <source>
        <dbReference type="ARBA" id="ARBA00022722"/>
    </source>
</evidence>
<sequence>MEGSNMEELDIRNHRRTSQTLVVEEDRDRISKLPIEILHLILAFLPITTVVQTNLVSKIWQSLWTTIPYMHFDEELFYTDGEAVVVDPVVKFLAPLLFPNSRLYTSVLLNLLIPTGATFCPNLESLSLEICDWDVVKVLNISALALKTLVISSSPWFEYGQNSIGFKLEISSPKLESLIYRDLFALDYDFGIFSLLHTAKLEFRYCRLMDCDLASRFRRMLQAIIHANLVYLSGWTVEMGSTDSTHFLTEELSFDFVPPYLKLRVFRVNGSPVMNGSSVGCEFYVTFLHAVMFGFYVYLQLPFISACLLVRGLTYLKQPSVVKEMSRSHLLFKACEPGSLMGTNKERIEQLEDGLHRMELGMANRLRQVEENLNRLSDVLLANPENPILGSITNREGNGGGQLVVYSKTVKLEFPQFSRDDPTEWFNRVNQFFEFQNTPEAQKVSLASYHLEGEANQWWQWICRTFQEEGRVLSWMNFEDELWARFGPSECEDFDEALSRIRQVGSLRDYQREFERLGNRVQGWTQRALVGTFMGGLRPNISDGIRMFKPQTLKESINLARMKDDQLARQRRFGRLAPPTRAPLTLPFTQLATPPAPVAPVTEEQPAGQNHEGSPGLEITLHALMGWTVPKTMRIVARIGAHDVVVLVDSGSTHNFISERMANLLRLPVVPTESFMVRVANGENLRCQGRFEEVQINLQGTIFSLTLYSLPLTGLDIVLGIQWLELLGSVGCDWRELTMEFMWENQTKKLVGIDGQHIQAASIKELTKEIRPGHAQFALCLQPYRYAHHQKNEIEKQVQDMLQSGLVRSSTNPFSSPVLLVKKKDGNWRFCTYYRALNAATIKDRFPIPTVDDMLDELYGASYFTKLDLRAGYHQVRVKPSDIHKTAFRTHNGHYEYLVMPFGLCNAPSTFQAITNSIFRRHLRKFILVFFDDILVYSPNWDQHLVHQELEYLGHIITRKGVKVDENKIAAMVAWPRPTNISELRGFLGLIGYYRKFVQDYVIIARPLTNLLKKTQFGWHEEAETPFLALKQAMTTTSILAMPNFNDAFTIEKDASGEGIGAVLSQQGKPVAYMSRALGVTKKSWSTYAKEMLTITKTSTFSRRSVWPRNNLEDHIHGAKGYYYTKEGSLFRTLPPYGPNCYTKCMTPRWGGHSGVLRTFKKLGQQFYWPGMHRSVQDYVKGYVVYQKIKAETLAPIGLLQPLPILCQVWDDITLDFIEGLSISQGKDTIMPKNLWKAFSSFTACPNQLLVIGTQSSSVTFGRNFSRCRAPNYSLAPHTTRRRMARRKSSIAASNNISGVLFISGHRDGTTIYLGRNTVDQQLLNRDELLRQLKVNLERSVNRIKQMADRKRRDISFEVSEQLPAEAYVHPVFHVSLLKRYQDNGGLVETQPAEIPLFTDDRVVLLEPQAILDNRWIKQGTQLVEEGLVHWKHLPGEEAMWEPTNMLQEMFPNLDLEDKDPLDGGGIDRPRRSLRVFRVNGSPVMNGSSVGCEFYVTFLHAVMFGFYVYLQVEINHLSISWSQIMLVKRILETAESLEMMIIELQCMNPGAQTLLRQSIEMLPRASSSCEIEFKG</sequence>
<keyword evidence="7" id="KW-0695">RNA-directed DNA polymerase</keyword>
<dbReference type="InterPro" id="IPR016197">
    <property type="entry name" value="Chromo-like_dom_sf"/>
</dbReference>
<dbReference type="FunFam" id="3.30.70.270:FF:000020">
    <property type="entry name" value="Transposon Tf2-6 polyprotein-like Protein"/>
    <property type="match status" value="1"/>
</dbReference>
<protein>
    <recommendedName>
        <fullName evidence="13">Retrovirus-related Pol polyprotein from transposon 17.6</fullName>
    </recommendedName>
</protein>
<evidence type="ECO:0000256" key="1">
    <source>
        <dbReference type="ARBA" id="ARBA00022670"/>
    </source>
</evidence>
<feature type="region of interest" description="Disordered" evidence="9">
    <location>
        <begin position="592"/>
        <end position="615"/>
    </location>
</feature>
<dbReference type="Pfam" id="PF03732">
    <property type="entry name" value="Retrotrans_gag"/>
    <property type="match status" value="1"/>
</dbReference>
<dbReference type="PROSITE" id="PS50181">
    <property type="entry name" value="FBOX"/>
    <property type="match status" value="1"/>
</dbReference>
<dbReference type="InterPro" id="IPR036047">
    <property type="entry name" value="F-box-like_dom_sf"/>
</dbReference>
<feature type="domain" description="Reverse transcriptase" evidence="11">
    <location>
        <begin position="802"/>
        <end position="992"/>
    </location>
</feature>
<proteinExistence type="predicted"/>
<dbReference type="Gene3D" id="3.10.10.10">
    <property type="entry name" value="HIV Type 1 Reverse Transcriptase, subunit A, domain 1"/>
    <property type="match status" value="1"/>
</dbReference>
<evidence type="ECO:0000256" key="5">
    <source>
        <dbReference type="ARBA" id="ARBA00022759"/>
    </source>
</evidence>
<evidence type="ECO:0000259" key="10">
    <source>
        <dbReference type="PROSITE" id="PS50181"/>
    </source>
</evidence>
<dbReference type="GO" id="GO:0003964">
    <property type="term" value="F:RNA-directed DNA polymerase activity"/>
    <property type="evidence" value="ECO:0007669"/>
    <property type="project" value="UniProtKB-KW"/>
</dbReference>
<feature type="domain" description="F-box" evidence="10">
    <location>
        <begin position="27"/>
        <end position="75"/>
    </location>
</feature>
<dbReference type="FunFam" id="3.10.10.10:FF:000007">
    <property type="entry name" value="Retrovirus-related Pol polyprotein from transposon 17.6-like Protein"/>
    <property type="match status" value="1"/>
</dbReference>
<dbReference type="CDD" id="cd00303">
    <property type="entry name" value="retropepsin_like"/>
    <property type="match status" value="1"/>
</dbReference>
<dbReference type="InterPro" id="IPR043128">
    <property type="entry name" value="Rev_trsase/Diguanyl_cyclase"/>
</dbReference>
<dbReference type="Pfam" id="PF08284">
    <property type="entry name" value="RVP_2"/>
    <property type="match status" value="1"/>
</dbReference>
<dbReference type="SUPFAM" id="SSF81383">
    <property type="entry name" value="F-box domain"/>
    <property type="match status" value="1"/>
</dbReference>
<dbReference type="PANTHER" id="PTHR37984:SF5">
    <property type="entry name" value="PROTEIN NYNRIN-LIKE"/>
    <property type="match status" value="1"/>
</dbReference>
<dbReference type="CDD" id="cd01647">
    <property type="entry name" value="RT_LTR"/>
    <property type="match status" value="1"/>
</dbReference>
<evidence type="ECO:0000313" key="12">
    <source>
        <dbReference type="EMBL" id="CAN64782.1"/>
    </source>
</evidence>
<accession>A5AQE0</accession>
<name>A5AQE0_VITVI</name>
<dbReference type="InterPro" id="IPR005162">
    <property type="entry name" value="Retrotrans_gag_dom"/>
</dbReference>
<keyword evidence="5" id="KW-0255">Endonuclease</keyword>
<dbReference type="Gene3D" id="3.30.70.270">
    <property type="match status" value="2"/>
</dbReference>
<evidence type="ECO:0000256" key="7">
    <source>
        <dbReference type="ARBA" id="ARBA00022918"/>
    </source>
</evidence>
<dbReference type="Pfam" id="PF17921">
    <property type="entry name" value="Integrase_H2C2"/>
    <property type="match status" value="1"/>
</dbReference>
<evidence type="ECO:0000256" key="6">
    <source>
        <dbReference type="ARBA" id="ARBA00022801"/>
    </source>
</evidence>
<dbReference type="InterPro" id="IPR041577">
    <property type="entry name" value="RT_RNaseH_2"/>
</dbReference>